<evidence type="ECO:0000313" key="1">
    <source>
        <dbReference type="EMBL" id="BAJ87218.1"/>
    </source>
</evidence>
<accession>F2CWJ7</accession>
<name>F2CWJ7_HORVV</name>
<dbReference type="AlphaFoldDB" id="F2CWJ7"/>
<dbReference type="EMBL" id="AK356000">
    <property type="protein sequence ID" value="BAJ87218.1"/>
    <property type="molecule type" value="mRNA"/>
</dbReference>
<reference evidence="1" key="1">
    <citation type="journal article" date="2011" name="Plant Physiol.">
        <title>Comprehensive sequence analysis of 24,783 barley full-length cDNAs derived from 12 clone libraries.</title>
        <authorList>
            <person name="Matsumoto T."/>
            <person name="Tanaka T."/>
            <person name="Sakai H."/>
            <person name="Amano N."/>
            <person name="Kanamori H."/>
            <person name="Kurita K."/>
            <person name="Kikuta A."/>
            <person name="Kamiya K."/>
            <person name="Yamamoto M."/>
            <person name="Ikawa H."/>
            <person name="Fujii N."/>
            <person name="Hori K."/>
            <person name="Itoh T."/>
            <person name="Sato K."/>
        </authorList>
    </citation>
    <scope>NUCLEOTIDE SEQUENCE</scope>
    <source>
        <tissue evidence="1">Shoot</tissue>
    </source>
</reference>
<proteinExistence type="evidence at transcript level"/>
<protein>
    <submittedName>
        <fullName evidence="1">Predicted protein</fullName>
    </submittedName>
</protein>
<organism evidence="1">
    <name type="scientific">Hordeum vulgare subsp. vulgare</name>
    <name type="common">Domesticated barley</name>
    <dbReference type="NCBI Taxonomy" id="112509"/>
    <lineage>
        <taxon>Eukaryota</taxon>
        <taxon>Viridiplantae</taxon>
        <taxon>Streptophyta</taxon>
        <taxon>Embryophyta</taxon>
        <taxon>Tracheophyta</taxon>
        <taxon>Spermatophyta</taxon>
        <taxon>Magnoliopsida</taxon>
        <taxon>Liliopsida</taxon>
        <taxon>Poales</taxon>
        <taxon>Poaceae</taxon>
        <taxon>BOP clade</taxon>
        <taxon>Pooideae</taxon>
        <taxon>Triticodae</taxon>
        <taxon>Triticeae</taxon>
        <taxon>Hordeinae</taxon>
        <taxon>Hordeum</taxon>
    </lineage>
</organism>
<sequence length="54" mass="6156">MDLRLSGIDGDSIRGIGCRRRLWRCPSSCTCSCFSCLRLPKSLWSTAKLVHRRT</sequence>